<name>A0A151PII9_ALLMI</name>
<evidence type="ECO:0000256" key="1">
    <source>
        <dbReference type="SAM" id="MobiDB-lite"/>
    </source>
</evidence>
<dbReference type="EMBL" id="AKHW03000179">
    <property type="protein sequence ID" value="KYO48674.1"/>
    <property type="molecule type" value="Genomic_DNA"/>
</dbReference>
<evidence type="ECO:0000313" key="3">
    <source>
        <dbReference type="Proteomes" id="UP000050525"/>
    </source>
</evidence>
<protein>
    <submittedName>
        <fullName evidence="2">Uncharacterized protein</fullName>
    </submittedName>
</protein>
<keyword evidence="3" id="KW-1185">Reference proteome</keyword>
<dbReference type="Proteomes" id="UP000050525">
    <property type="component" value="Unassembled WGS sequence"/>
</dbReference>
<accession>A0A151PII9</accession>
<feature type="region of interest" description="Disordered" evidence="1">
    <location>
        <begin position="25"/>
        <end position="45"/>
    </location>
</feature>
<reference evidence="2 3" key="1">
    <citation type="journal article" date="2012" name="Genome Biol.">
        <title>Sequencing three crocodilian genomes to illuminate the evolution of archosaurs and amniotes.</title>
        <authorList>
            <person name="St John J.A."/>
            <person name="Braun E.L."/>
            <person name="Isberg S.R."/>
            <person name="Miles L.G."/>
            <person name="Chong A.Y."/>
            <person name="Gongora J."/>
            <person name="Dalzell P."/>
            <person name="Moran C."/>
            <person name="Bed'hom B."/>
            <person name="Abzhanov A."/>
            <person name="Burgess S.C."/>
            <person name="Cooksey A.M."/>
            <person name="Castoe T.A."/>
            <person name="Crawford N.G."/>
            <person name="Densmore L.D."/>
            <person name="Drew J.C."/>
            <person name="Edwards S.V."/>
            <person name="Faircloth B.C."/>
            <person name="Fujita M.K."/>
            <person name="Greenwold M.J."/>
            <person name="Hoffmann F.G."/>
            <person name="Howard J.M."/>
            <person name="Iguchi T."/>
            <person name="Janes D.E."/>
            <person name="Khan S.Y."/>
            <person name="Kohno S."/>
            <person name="de Koning A.J."/>
            <person name="Lance S.L."/>
            <person name="McCarthy F.M."/>
            <person name="McCormack J.E."/>
            <person name="Merchant M.E."/>
            <person name="Peterson D.G."/>
            <person name="Pollock D.D."/>
            <person name="Pourmand N."/>
            <person name="Raney B.J."/>
            <person name="Roessler K.A."/>
            <person name="Sanford J.R."/>
            <person name="Sawyer R.H."/>
            <person name="Schmidt C.J."/>
            <person name="Triplett E.W."/>
            <person name="Tuberville T.D."/>
            <person name="Venegas-Anaya M."/>
            <person name="Howard J.T."/>
            <person name="Jarvis E.D."/>
            <person name="Guillette L.J.Jr."/>
            <person name="Glenn T.C."/>
            <person name="Green R.E."/>
            <person name="Ray D.A."/>
        </authorList>
    </citation>
    <scope>NUCLEOTIDE SEQUENCE [LARGE SCALE GENOMIC DNA]</scope>
    <source>
        <strain evidence="2">KSC_2009_1</strain>
    </source>
</reference>
<sequence>MVNRVSELEIAQAEIEIVCSSLISGPREGTRHPQISDSPTQRSPSLPYFGFPGPALLHPGISASFSPQCLILPSLGLLPRSTTLLCCHPAHST</sequence>
<gene>
    <name evidence="2" type="ORF">Y1Q_0004071</name>
</gene>
<evidence type="ECO:0000313" key="2">
    <source>
        <dbReference type="EMBL" id="KYO48674.1"/>
    </source>
</evidence>
<organism evidence="2 3">
    <name type="scientific">Alligator mississippiensis</name>
    <name type="common">American alligator</name>
    <dbReference type="NCBI Taxonomy" id="8496"/>
    <lineage>
        <taxon>Eukaryota</taxon>
        <taxon>Metazoa</taxon>
        <taxon>Chordata</taxon>
        <taxon>Craniata</taxon>
        <taxon>Vertebrata</taxon>
        <taxon>Euteleostomi</taxon>
        <taxon>Archelosauria</taxon>
        <taxon>Archosauria</taxon>
        <taxon>Crocodylia</taxon>
        <taxon>Alligatoridae</taxon>
        <taxon>Alligatorinae</taxon>
        <taxon>Alligator</taxon>
    </lineage>
</organism>
<dbReference type="AlphaFoldDB" id="A0A151PII9"/>
<comment type="caution">
    <text evidence="2">The sequence shown here is derived from an EMBL/GenBank/DDBJ whole genome shotgun (WGS) entry which is preliminary data.</text>
</comment>
<feature type="compositionally biased region" description="Polar residues" evidence="1">
    <location>
        <begin position="33"/>
        <end position="44"/>
    </location>
</feature>
<proteinExistence type="predicted"/>